<sequence>MRRLHTAVGAGVLLLAVTACAEQQQEVGFGGQPSVPSSAEQGQQTGSVTPKPTEQRIVVPPENIDATALPKGYPREVWTQGGGIVVVATGQEGGCSNVHAEVAEQTGKKVRVVFVEEIPEPAGICTMDIRYPAVTAELDAPLGERTVVLEEREVKVPPK</sequence>
<evidence type="ECO:0000256" key="2">
    <source>
        <dbReference type="SAM" id="SignalP"/>
    </source>
</evidence>
<dbReference type="RefSeq" id="WP_310275260.1">
    <property type="nucleotide sequence ID" value="NZ_JAVDXW010000001.1"/>
</dbReference>
<dbReference type="EMBL" id="JAVDXW010000001">
    <property type="protein sequence ID" value="MDR7303148.1"/>
    <property type="molecule type" value="Genomic_DNA"/>
</dbReference>
<evidence type="ECO:0008006" key="5">
    <source>
        <dbReference type="Google" id="ProtNLM"/>
    </source>
</evidence>
<reference evidence="3" key="1">
    <citation type="submission" date="2023-07" db="EMBL/GenBank/DDBJ databases">
        <title>Sequencing the genomes of 1000 actinobacteria strains.</title>
        <authorList>
            <person name="Klenk H.-P."/>
        </authorList>
    </citation>
    <scope>NUCLEOTIDE SEQUENCE</scope>
    <source>
        <strain evidence="3">DSM 45977</strain>
    </source>
</reference>
<keyword evidence="2" id="KW-0732">Signal</keyword>
<dbReference type="PROSITE" id="PS51257">
    <property type="entry name" value="PROKAR_LIPOPROTEIN"/>
    <property type="match status" value="1"/>
</dbReference>
<organism evidence="3 4">
    <name type="scientific">Haloactinomyces albus</name>
    <dbReference type="NCBI Taxonomy" id="1352928"/>
    <lineage>
        <taxon>Bacteria</taxon>
        <taxon>Bacillati</taxon>
        <taxon>Actinomycetota</taxon>
        <taxon>Actinomycetes</taxon>
        <taxon>Actinopolysporales</taxon>
        <taxon>Actinopolysporaceae</taxon>
        <taxon>Haloactinomyces</taxon>
    </lineage>
</organism>
<name>A0AAE4CQX3_9ACTN</name>
<gene>
    <name evidence="3" type="ORF">JOF55_003329</name>
</gene>
<feature type="region of interest" description="Disordered" evidence="1">
    <location>
        <begin position="28"/>
        <end position="56"/>
    </location>
</feature>
<dbReference type="AlphaFoldDB" id="A0AAE4CQX3"/>
<comment type="caution">
    <text evidence="3">The sequence shown here is derived from an EMBL/GenBank/DDBJ whole genome shotgun (WGS) entry which is preliminary data.</text>
</comment>
<protein>
    <recommendedName>
        <fullName evidence="5">Lipoprotein</fullName>
    </recommendedName>
</protein>
<evidence type="ECO:0000256" key="1">
    <source>
        <dbReference type="SAM" id="MobiDB-lite"/>
    </source>
</evidence>
<feature type="chain" id="PRO_5042228280" description="Lipoprotein" evidence="2">
    <location>
        <begin position="22"/>
        <end position="159"/>
    </location>
</feature>
<evidence type="ECO:0000313" key="4">
    <source>
        <dbReference type="Proteomes" id="UP001180845"/>
    </source>
</evidence>
<feature type="compositionally biased region" description="Polar residues" evidence="1">
    <location>
        <begin position="34"/>
        <end position="52"/>
    </location>
</feature>
<accession>A0AAE4CQX3</accession>
<keyword evidence="4" id="KW-1185">Reference proteome</keyword>
<dbReference type="Proteomes" id="UP001180845">
    <property type="component" value="Unassembled WGS sequence"/>
</dbReference>
<evidence type="ECO:0000313" key="3">
    <source>
        <dbReference type="EMBL" id="MDR7303148.1"/>
    </source>
</evidence>
<proteinExistence type="predicted"/>
<feature type="signal peptide" evidence="2">
    <location>
        <begin position="1"/>
        <end position="21"/>
    </location>
</feature>